<evidence type="ECO:0000256" key="3">
    <source>
        <dbReference type="ARBA" id="ARBA00022989"/>
    </source>
</evidence>
<dbReference type="GO" id="GO:0005886">
    <property type="term" value="C:plasma membrane"/>
    <property type="evidence" value="ECO:0007669"/>
    <property type="project" value="TreeGrafter"/>
</dbReference>
<evidence type="ECO:0000259" key="6">
    <source>
        <dbReference type="PROSITE" id="PS51380"/>
    </source>
</evidence>
<dbReference type="GO" id="GO:0016036">
    <property type="term" value="P:cellular response to phosphate starvation"/>
    <property type="evidence" value="ECO:0007669"/>
    <property type="project" value="TreeGrafter"/>
</dbReference>
<evidence type="ECO:0000256" key="1">
    <source>
        <dbReference type="ARBA" id="ARBA00004141"/>
    </source>
</evidence>
<comment type="subcellular location">
    <subcellularLocation>
        <location evidence="1">Membrane</location>
        <topology evidence="1">Multi-pass membrane protein</topology>
    </subcellularLocation>
</comment>
<feature type="transmembrane region" description="Helical" evidence="5">
    <location>
        <begin position="301"/>
        <end position="324"/>
    </location>
</feature>
<name>A0A2P6NNE7_9EUKA</name>
<gene>
    <name evidence="7" type="ORF">PROFUN_06854</name>
</gene>
<evidence type="ECO:0000256" key="2">
    <source>
        <dbReference type="ARBA" id="ARBA00022692"/>
    </source>
</evidence>
<dbReference type="Pfam" id="PF03124">
    <property type="entry name" value="EXS"/>
    <property type="match status" value="1"/>
</dbReference>
<feature type="transmembrane region" description="Helical" evidence="5">
    <location>
        <begin position="423"/>
        <end position="441"/>
    </location>
</feature>
<keyword evidence="4 5" id="KW-0472">Membrane</keyword>
<dbReference type="InParanoid" id="A0A2P6NNE7"/>
<dbReference type="GO" id="GO:0000822">
    <property type="term" value="F:inositol hexakisphosphate binding"/>
    <property type="evidence" value="ECO:0007669"/>
    <property type="project" value="TreeGrafter"/>
</dbReference>
<organism evidence="7 8">
    <name type="scientific">Planoprotostelium fungivorum</name>
    <dbReference type="NCBI Taxonomy" id="1890364"/>
    <lineage>
        <taxon>Eukaryota</taxon>
        <taxon>Amoebozoa</taxon>
        <taxon>Evosea</taxon>
        <taxon>Variosea</taxon>
        <taxon>Cavosteliida</taxon>
        <taxon>Cavosteliaceae</taxon>
        <taxon>Planoprotostelium</taxon>
    </lineage>
</organism>
<dbReference type="GO" id="GO:0005794">
    <property type="term" value="C:Golgi apparatus"/>
    <property type="evidence" value="ECO:0007669"/>
    <property type="project" value="TreeGrafter"/>
</dbReference>
<dbReference type="InterPro" id="IPR004342">
    <property type="entry name" value="EXS_C"/>
</dbReference>
<dbReference type="OrthoDB" id="9970435at2759"/>
<keyword evidence="2 5" id="KW-0812">Transmembrane</keyword>
<feature type="transmembrane region" description="Helical" evidence="5">
    <location>
        <begin position="485"/>
        <end position="505"/>
    </location>
</feature>
<feature type="transmembrane region" description="Helical" evidence="5">
    <location>
        <begin position="336"/>
        <end position="355"/>
    </location>
</feature>
<keyword evidence="8" id="KW-1185">Reference proteome</keyword>
<feature type="transmembrane region" description="Helical" evidence="5">
    <location>
        <begin position="219"/>
        <end position="241"/>
    </location>
</feature>
<feature type="transmembrane region" description="Helical" evidence="5">
    <location>
        <begin position="462"/>
        <end position="479"/>
    </location>
</feature>
<dbReference type="PROSITE" id="PS51380">
    <property type="entry name" value="EXS"/>
    <property type="match status" value="1"/>
</dbReference>
<evidence type="ECO:0000313" key="7">
    <source>
        <dbReference type="EMBL" id="PRP85485.1"/>
    </source>
</evidence>
<accession>A0A2P6NNE7</accession>
<feature type="transmembrane region" description="Helical" evidence="5">
    <location>
        <begin position="261"/>
        <end position="280"/>
    </location>
</feature>
<dbReference type="STRING" id="1890364.A0A2P6NNE7"/>
<dbReference type="PANTHER" id="PTHR10783">
    <property type="entry name" value="XENOTROPIC AND POLYTROPIC RETROVIRUS RECEPTOR 1-RELATED"/>
    <property type="match status" value="1"/>
</dbReference>
<evidence type="ECO:0000256" key="4">
    <source>
        <dbReference type="ARBA" id="ARBA00023136"/>
    </source>
</evidence>
<dbReference type="PANTHER" id="PTHR10783:SF103">
    <property type="entry name" value="SOLUTE CARRIER FAMILY 53 MEMBER 1"/>
    <property type="match status" value="1"/>
</dbReference>
<sequence length="604" mass="71293">MRFHTFYSSEPTSKKQQLKDFERYYQHHIIQNWKDSYVDFESLIQSISNTLNRGNINDKTPLVHNSSNDSFITTLDRELHKVDERFNFVLSVLEEDLTTASHEAEQCHYEDSGVPQERLSTRLCDIHRMAEKLGEFATSNRGACIQLIKIHHEADHDAPVDPNWPEVIDLEKTSFCSQMPRCEEIKQESQRLYSLAFNTDDKGTETVFKRYGHSHKHSVSTLLWLFSLNLLLFIPLVVAVAWRSVEFDEEDFLKWFPAYRLTAFILLQILCWGMVVYTANRYNINYVYILRLDVTTALSHWYPLLKVASILMSIWLFSLTLFLLDAKFHTRLDSKWAPISLLIFVVVAFVNPLPFFYHSTRWFLWKVLLRVFGSPFTQCYLVHSFMADLLSSLPKMFSEIEFILCHFITGDWREKGEGQCKEWVRFLGPYTVMVPIWFRFWQCIRLLYLTRDLNNLANAGKYVFNMLVQMALAVTYFMVDGSPGWTALRVVWLVSIGISTAYVLWWDIVKDWGLSINPFGKKFLKRDNMLFKPEVYYFVFFLELVGRFTWTWSLAQLPVQHLHPTYLPLLYGSIEIVRRSVWAIIRLEHVHSNNIMKFRDIKRP</sequence>
<dbReference type="GO" id="GO:0006817">
    <property type="term" value="P:phosphate ion transport"/>
    <property type="evidence" value="ECO:0007669"/>
    <property type="project" value="TreeGrafter"/>
</dbReference>
<dbReference type="EMBL" id="MDYQ01000044">
    <property type="protein sequence ID" value="PRP85485.1"/>
    <property type="molecule type" value="Genomic_DNA"/>
</dbReference>
<dbReference type="AlphaFoldDB" id="A0A2P6NNE7"/>
<evidence type="ECO:0000256" key="5">
    <source>
        <dbReference type="SAM" id="Phobius"/>
    </source>
</evidence>
<comment type="caution">
    <text evidence="7">The sequence shown here is derived from an EMBL/GenBank/DDBJ whole genome shotgun (WGS) entry which is preliminary data.</text>
</comment>
<evidence type="ECO:0000313" key="8">
    <source>
        <dbReference type="Proteomes" id="UP000241769"/>
    </source>
</evidence>
<feature type="transmembrane region" description="Helical" evidence="5">
    <location>
        <begin position="367"/>
        <end position="386"/>
    </location>
</feature>
<feature type="domain" description="EXS" evidence="6">
    <location>
        <begin position="419"/>
        <end position="604"/>
    </location>
</feature>
<keyword evidence="7" id="KW-0675">Receptor</keyword>
<dbReference type="Proteomes" id="UP000241769">
    <property type="component" value="Unassembled WGS sequence"/>
</dbReference>
<protein>
    <submittedName>
        <fullName evidence="7">Xenotropic and polytropic retrovirus receptor</fullName>
    </submittedName>
</protein>
<proteinExistence type="predicted"/>
<keyword evidence="3 5" id="KW-1133">Transmembrane helix</keyword>
<reference evidence="7 8" key="1">
    <citation type="journal article" date="2018" name="Genome Biol. Evol.">
        <title>Multiple Roots of Fruiting Body Formation in Amoebozoa.</title>
        <authorList>
            <person name="Hillmann F."/>
            <person name="Forbes G."/>
            <person name="Novohradska S."/>
            <person name="Ferling I."/>
            <person name="Riege K."/>
            <person name="Groth M."/>
            <person name="Westermann M."/>
            <person name="Marz M."/>
            <person name="Spaller T."/>
            <person name="Winckler T."/>
            <person name="Schaap P."/>
            <person name="Glockner G."/>
        </authorList>
    </citation>
    <scope>NUCLEOTIDE SEQUENCE [LARGE SCALE GENOMIC DNA]</scope>
    <source>
        <strain evidence="7 8">Jena</strain>
    </source>
</reference>